<evidence type="ECO:0000256" key="3">
    <source>
        <dbReference type="ARBA" id="ARBA00011648"/>
    </source>
</evidence>
<dbReference type="Proteomes" id="UP001472677">
    <property type="component" value="Unassembled WGS sequence"/>
</dbReference>
<evidence type="ECO:0000256" key="14">
    <source>
        <dbReference type="RuleBase" id="RU000339"/>
    </source>
</evidence>
<dbReference type="InterPro" id="IPR020003">
    <property type="entry name" value="ATPase_a/bsu_AS"/>
</dbReference>
<evidence type="ECO:0000256" key="5">
    <source>
        <dbReference type="ARBA" id="ARBA00022547"/>
    </source>
</evidence>
<feature type="domain" description="ATPase F1/V1/A1 complex alpha/beta subunit N-terminal" evidence="18">
    <location>
        <begin position="31"/>
        <end position="98"/>
    </location>
</feature>
<dbReference type="CDD" id="cd18116">
    <property type="entry name" value="ATP-synt_F1_alpha_N"/>
    <property type="match status" value="1"/>
</dbReference>
<dbReference type="InterPro" id="IPR038376">
    <property type="entry name" value="ATP_synth_asu_C_sf"/>
</dbReference>
<dbReference type="PANTHER" id="PTHR48082:SF2">
    <property type="entry name" value="ATP SYNTHASE SUBUNIT ALPHA, MITOCHONDRIAL"/>
    <property type="match status" value="1"/>
</dbReference>
<feature type="domain" description="ATP synthase alpha subunit C-terminal" evidence="17">
    <location>
        <begin position="386"/>
        <end position="477"/>
    </location>
</feature>
<dbReference type="NCBIfam" id="TIGR00962">
    <property type="entry name" value="atpA"/>
    <property type="match status" value="1"/>
</dbReference>
<evidence type="ECO:0000256" key="15">
    <source>
        <dbReference type="RuleBase" id="RU003551"/>
    </source>
</evidence>
<dbReference type="InterPro" id="IPR005294">
    <property type="entry name" value="ATP_synth_F1_asu"/>
</dbReference>
<evidence type="ECO:0000256" key="7">
    <source>
        <dbReference type="ARBA" id="ARBA00022781"/>
    </source>
</evidence>
<name>A0ABR2AZK3_9ROSI</name>
<dbReference type="Pfam" id="PF02874">
    <property type="entry name" value="ATP-synt_ab_N"/>
    <property type="match status" value="1"/>
</dbReference>
<evidence type="ECO:0000256" key="13">
    <source>
        <dbReference type="ARBA" id="ARBA00023310"/>
    </source>
</evidence>
<dbReference type="PANTHER" id="PTHR48082">
    <property type="entry name" value="ATP SYNTHASE SUBUNIT ALPHA, MITOCHONDRIAL"/>
    <property type="match status" value="1"/>
</dbReference>
<keyword evidence="13 15" id="KW-0066">ATP synthesis</keyword>
<dbReference type="InterPro" id="IPR000194">
    <property type="entry name" value="ATPase_F1/V1/A1_a/bsu_nucl-bd"/>
</dbReference>
<comment type="function">
    <text evidence="15">Produces ATP from ADP in the presence of a proton gradient across the membrane.</text>
</comment>
<evidence type="ECO:0000256" key="1">
    <source>
        <dbReference type="ARBA" id="ARBA00004273"/>
    </source>
</evidence>
<protein>
    <recommendedName>
        <fullName evidence="15">ATP synthase subunit alpha</fullName>
    </recommendedName>
</protein>
<dbReference type="Pfam" id="PF00006">
    <property type="entry name" value="ATP-synt_ab"/>
    <property type="match status" value="1"/>
</dbReference>
<dbReference type="Gene3D" id="2.40.30.20">
    <property type="match status" value="1"/>
</dbReference>
<keyword evidence="5" id="KW-0138">CF(0)</keyword>
<dbReference type="SUPFAM" id="SSF52540">
    <property type="entry name" value="P-loop containing nucleoside triphosphate hydrolases"/>
    <property type="match status" value="1"/>
</dbReference>
<dbReference type="Gene3D" id="1.20.150.20">
    <property type="entry name" value="ATP synthase alpha/beta chain, C-terminal domain"/>
    <property type="match status" value="1"/>
</dbReference>
<dbReference type="InterPro" id="IPR023366">
    <property type="entry name" value="ATP_synth_asu-like_sf"/>
</dbReference>
<dbReference type="CDD" id="cd01132">
    <property type="entry name" value="F1-ATPase_alpha_CD"/>
    <property type="match status" value="1"/>
</dbReference>
<evidence type="ECO:0000256" key="9">
    <source>
        <dbReference type="ARBA" id="ARBA00023065"/>
    </source>
</evidence>
<dbReference type="EMBL" id="JBBPBM010000239">
    <property type="protein sequence ID" value="KAK8499126.1"/>
    <property type="molecule type" value="Genomic_DNA"/>
</dbReference>
<evidence type="ECO:0000313" key="19">
    <source>
        <dbReference type="EMBL" id="KAK8499126.1"/>
    </source>
</evidence>
<evidence type="ECO:0000256" key="8">
    <source>
        <dbReference type="ARBA" id="ARBA00022840"/>
    </source>
</evidence>
<evidence type="ECO:0000259" key="18">
    <source>
        <dbReference type="Pfam" id="PF02874"/>
    </source>
</evidence>
<keyword evidence="6 15" id="KW-0547">Nucleotide-binding</keyword>
<comment type="subcellular location">
    <subcellularLocation>
        <location evidence="1">Mitochondrion inner membrane</location>
    </subcellularLocation>
</comment>
<reference evidence="19 20" key="1">
    <citation type="journal article" date="2024" name="G3 (Bethesda)">
        <title>Genome assembly of Hibiscus sabdariffa L. provides insights into metabolisms of medicinal natural products.</title>
        <authorList>
            <person name="Kim T."/>
        </authorList>
    </citation>
    <scope>NUCLEOTIDE SEQUENCE [LARGE SCALE GENOMIC DNA]</scope>
    <source>
        <strain evidence="19">TK-2024</strain>
        <tissue evidence="19">Old leaves</tissue>
    </source>
</reference>
<keyword evidence="9 14" id="KW-0406">Ion transport</keyword>
<dbReference type="NCBIfam" id="NF009884">
    <property type="entry name" value="PRK13343.1"/>
    <property type="match status" value="1"/>
</dbReference>
<keyword evidence="8 15" id="KW-0067">ATP-binding</keyword>
<evidence type="ECO:0000313" key="20">
    <source>
        <dbReference type="Proteomes" id="UP001472677"/>
    </source>
</evidence>
<feature type="domain" description="ATPase F1/V1/A1 complex alpha/beta subunit nucleotide-binding" evidence="16">
    <location>
        <begin position="155"/>
        <end position="379"/>
    </location>
</feature>
<keyword evidence="10" id="KW-0496">Mitochondrion</keyword>
<keyword evidence="7 14" id="KW-0375">Hydrogen ion transport</keyword>
<keyword evidence="20" id="KW-1185">Reference proteome</keyword>
<evidence type="ECO:0000256" key="11">
    <source>
        <dbReference type="ARBA" id="ARBA00023136"/>
    </source>
</evidence>
<keyword evidence="12 15" id="KW-0139">CF(1)</keyword>
<proteinExistence type="inferred from homology"/>
<evidence type="ECO:0000256" key="12">
    <source>
        <dbReference type="ARBA" id="ARBA00023196"/>
    </source>
</evidence>
<evidence type="ECO:0000256" key="10">
    <source>
        <dbReference type="ARBA" id="ARBA00023128"/>
    </source>
</evidence>
<dbReference type="Gene3D" id="3.40.50.300">
    <property type="entry name" value="P-loop containing nucleotide triphosphate hydrolases"/>
    <property type="match status" value="1"/>
</dbReference>
<comment type="caution">
    <text evidence="19">The sequence shown here is derived from an EMBL/GenBank/DDBJ whole genome shotgun (WGS) entry which is preliminary data.</text>
</comment>
<dbReference type="SUPFAM" id="SSF47917">
    <property type="entry name" value="C-terminal domain of alpha and beta subunits of F1 ATP synthase"/>
    <property type="match status" value="1"/>
</dbReference>
<comment type="similarity">
    <text evidence="2 14">Belongs to the ATPase alpha/beta chains family.</text>
</comment>
<dbReference type="Pfam" id="PF00306">
    <property type="entry name" value="ATP-synt_ab_C"/>
    <property type="match status" value="1"/>
</dbReference>
<dbReference type="InterPro" id="IPR008688">
    <property type="entry name" value="ATP_synth_Bsub_B/MI25"/>
</dbReference>
<organism evidence="19 20">
    <name type="scientific">Hibiscus sabdariffa</name>
    <name type="common">roselle</name>
    <dbReference type="NCBI Taxonomy" id="183260"/>
    <lineage>
        <taxon>Eukaryota</taxon>
        <taxon>Viridiplantae</taxon>
        <taxon>Streptophyta</taxon>
        <taxon>Embryophyta</taxon>
        <taxon>Tracheophyta</taxon>
        <taxon>Spermatophyta</taxon>
        <taxon>Magnoliopsida</taxon>
        <taxon>eudicotyledons</taxon>
        <taxon>Gunneridae</taxon>
        <taxon>Pentapetalae</taxon>
        <taxon>rosids</taxon>
        <taxon>malvids</taxon>
        <taxon>Malvales</taxon>
        <taxon>Malvaceae</taxon>
        <taxon>Malvoideae</taxon>
        <taxon>Hibiscus</taxon>
    </lineage>
</organism>
<evidence type="ECO:0000259" key="16">
    <source>
        <dbReference type="Pfam" id="PF00006"/>
    </source>
</evidence>
<comment type="subunit">
    <text evidence="3">F-type ATPases have 2 components, CF(1) - the catalytic core - and CF(0) - the membrane proton channel. CF(1) has five subunits: alpha(3), beta(3), gamma(1), delta(1), epsilon(1). CF(0) has three main subunits: a, b and c.</text>
</comment>
<evidence type="ECO:0000256" key="6">
    <source>
        <dbReference type="ARBA" id="ARBA00022741"/>
    </source>
</evidence>
<evidence type="ECO:0000259" key="17">
    <source>
        <dbReference type="Pfam" id="PF00306"/>
    </source>
</evidence>
<accession>A0ABR2AZK3</accession>
<evidence type="ECO:0000256" key="4">
    <source>
        <dbReference type="ARBA" id="ARBA00022448"/>
    </source>
</evidence>
<evidence type="ECO:0000256" key="2">
    <source>
        <dbReference type="ARBA" id="ARBA00008936"/>
    </source>
</evidence>
<dbReference type="HAMAP" id="MF_01346">
    <property type="entry name" value="ATP_synth_alpha_bact"/>
    <property type="match status" value="1"/>
</dbReference>
<dbReference type="InterPro" id="IPR033732">
    <property type="entry name" value="ATP_synth_F1_a_nt-bd_dom"/>
</dbReference>
<dbReference type="Pfam" id="PF05405">
    <property type="entry name" value="Mt_ATP-synt_B"/>
    <property type="match status" value="1"/>
</dbReference>
<keyword evidence="11" id="KW-0472">Membrane</keyword>
<dbReference type="CDD" id="cd18113">
    <property type="entry name" value="ATP-synt_F1_alpha_C"/>
    <property type="match status" value="1"/>
</dbReference>
<keyword evidence="4 14" id="KW-0813">Transport</keyword>
<dbReference type="InterPro" id="IPR004100">
    <property type="entry name" value="ATPase_F1/V1/A1_a/bsu_N"/>
</dbReference>
<dbReference type="InterPro" id="IPR000793">
    <property type="entry name" value="ATP_synth_asu_C"/>
</dbReference>
<sequence length="623" mass="68165">MELFMEFSPRAAELTTLLESRISNFYTNFQVDEIGRVVSVGDGIARVYGLNEIQAGEMVEFASGVKGIALNLENENVGIVVFGSDTAIKEGDLVKRTGSIVDVPAGKAMLGRVVDALGVPIDGRGALSDHERRRVEVKAPGIIERKSVHEPMQTGLKAVDSLVPIGRGQRELIIGDRQTGKTAIAIDTILNQKQMNSRATSESETLYCVYVAIGQKRSTVAQLVQILSEANALEYSILVAATASDPAPLQFLAPYSGCAMGEYFRDNGMHALIIYDDLSKQAVAYRQMSLLLRRPPGREAFPGDVFYLHSRLLERAAKRSDQTGAGSLTALPVIETQAGDVSAYIPTNVIPITDGQICLETELFYRGIRPAINVGLSVSRVGSAAQLKAMKQVCGSLKLELAQYREVAALAQFGSDLDAATQALLNRGARLTEVPKQPQYSPLPIEKQILVIYAAVNGFCDRMPLEKISQYERAIPKSFIIFSRKSLGKTFKVTLDGRIQAIQEESQQFPNPNEVVLLESNEQQRLLRISLRICGTVVESLPMARCAPKCEKTVQALLCRNLNVKSATLPNATSSHRIRLQDDLVTKFHILVGKAFSCSCMLKAKKVELIREGLVVLRMVRVG</sequence>
<dbReference type="PROSITE" id="PS00152">
    <property type="entry name" value="ATPASE_ALPHA_BETA"/>
    <property type="match status" value="1"/>
</dbReference>
<dbReference type="InterPro" id="IPR027417">
    <property type="entry name" value="P-loop_NTPase"/>
</dbReference>
<dbReference type="InterPro" id="IPR036121">
    <property type="entry name" value="ATPase_F1/V1/A1_a/bsu_N_sf"/>
</dbReference>
<gene>
    <name evidence="19" type="ORF">V6N12_075976</name>
</gene>
<dbReference type="SUPFAM" id="SSF50615">
    <property type="entry name" value="N-terminal domain of alpha and beta subunits of F1 ATP synthase"/>
    <property type="match status" value="1"/>
</dbReference>